<dbReference type="Pfam" id="PF03976">
    <property type="entry name" value="PPK2"/>
    <property type="match status" value="1"/>
</dbReference>
<evidence type="ECO:0000259" key="4">
    <source>
        <dbReference type="Pfam" id="PF03976"/>
    </source>
</evidence>
<dbReference type="PANTHER" id="PTHR34383">
    <property type="entry name" value="POLYPHOSPHATE:AMP PHOSPHOTRANSFERASE-RELATED"/>
    <property type="match status" value="1"/>
</dbReference>
<dbReference type="EMBL" id="JACTVA010000073">
    <property type="protein sequence ID" value="MBC9209801.1"/>
    <property type="molecule type" value="Genomic_DNA"/>
</dbReference>
<dbReference type="NCBIfam" id="TIGR03709">
    <property type="entry name" value="PPK2_rel_1"/>
    <property type="match status" value="1"/>
</dbReference>
<dbReference type="Proteomes" id="UP000626026">
    <property type="component" value="Unassembled WGS sequence"/>
</dbReference>
<evidence type="ECO:0000313" key="5">
    <source>
        <dbReference type="EMBL" id="MBC9209801.1"/>
    </source>
</evidence>
<dbReference type="RefSeq" id="WP_187786926.1">
    <property type="nucleotide sequence ID" value="NZ_JACTVA010000073.1"/>
</dbReference>
<evidence type="ECO:0000256" key="3">
    <source>
        <dbReference type="ARBA" id="ARBA00022777"/>
    </source>
</evidence>
<gene>
    <name evidence="5" type="ORF">IBL26_23390</name>
</gene>
<dbReference type="SUPFAM" id="SSF52540">
    <property type="entry name" value="P-loop containing nucleoside triphosphate hydrolases"/>
    <property type="match status" value="1"/>
</dbReference>
<keyword evidence="3 5" id="KW-0418">Kinase</keyword>
<dbReference type="InterPro" id="IPR027417">
    <property type="entry name" value="P-loop_NTPase"/>
</dbReference>
<evidence type="ECO:0000256" key="1">
    <source>
        <dbReference type="ARBA" id="ARBA00009924"/>
    </source>
</evidence>
<dbReference type="InterPro" id="IPR016898">
    <property type="entry name" value="Polyphosphate_phosphotransfera"/>
</dbReference>
<dbReference type="InterPro" id="IPR022488">
    <property type="entry name" value="PPK2-related"/>
</dbReference>
<dbReference type="PIRSF" id="PIRSF028756">
    <property type="entry name" value="PPK2_prd"/>
    <property type="match status" value="1"/>
</dbReference>
<dbReference type="InterPro" id="IPR022300">
    <property type="entry name" value="PPK2-rel_1"/>
</dbReference>
<accession>A0ABR7RUE4</accession>
<keyword evidence="2" id="KW-0808">Transferase</keyword>
<name>A0ABR7RUE4_9PROT</name>
<comment type="caution">
    <text evidence="5">The sequence shown here is derived from an EMBL/GenBank/DDBJ whole genome shotgun (WGS) entry which is preliminary data.</text>
</comment>
<proteinExistence type="inferred from homology"/>
<evidence type="ECO:0000313" key="6">
    <source>
        <dbReference type="Proteomes" id="UP000626026"/>
    </source>
</evidence>
<dbReference type="GO" id="GO:0016301">
    <property type="term" value="F:kinase activity"/>
    <property type="evidence" value="ECO:0007669"/>
    <property type="project" value="UniProtKB-KW"/>
</dbReference>
<evidence type="ECO:0000256" key="2">
    <source>
        <dbReference type="ARBA" id="ARBA00022679"/>
    </source>
</evidence>
<feature type="domain" description="Polyphosphate kinase-2-related" evidence="4">
    <location>
        <begin position="42"/>
        <end position="278"/>
    </location>
</feature>
<protein>
    <submittedName>
        <fullName evidence="5">Polyphosphate kinase 2 family protein</fullName>
    </submittedName>
</protein>
<comment type="similarity">
    <text evidence="1">Belongs to the polyphosphate kinase 2 (PPK2) family. Class I subfamily.</text>
</comment>
<keyword evidence="6" id="KW-1185">Reference proteome</keyword>
<reference evidence="5 6" key="1">
    <citation type="journal article" date="2013" name="Int. J. Syst. Evol. Microbiol.">
        <title>Roseomonas aerophila sp. nov., isolated from air.</title>
        <authorList>
            <person name="Kim S.J."/>
            <person name="Weon H.Y."/>
            <person name="Ahn J.H."/>
            <person name="Hong S.B."/>
            <person name="Seok S.J."/>
            <person name="Whang K.S."/>
            <person name="Kwon S.W."/>
        </authorList>
    </citation>
    <scope>NUCLEOTIDE SEQUENCE [LARGE SCALE GENOMIC DNA]</scope>
    <source>
        <strain evidence="5 6">NBRC 108923</strain>
    </source>
</reference>
<organism evidence="5 6">
    <name type="scientific">Teichococcus aerophilus</name>
    <dbReference type="NCBI Taxonomy" id="1224513"/>
    <lineage>
        <taxon>Bacteria</taxon>
        <taxon>Pseudomonadati</taxon>
        <taxon>Pseudomonadota</taxon>
        <taxon>Alphaproteobacteria</taxon>
        <taxon>Acetobacterales</taxon>
        <taxon>Roseomonadaceae</taxon>
        <taxon>Roseomonas</taxon>
    </lineage>
</organism>
<dbReference type="PANTHER" id="PTHR34383:SF3">
    <property type="entry name" value="POLYPHOSPHATE:AMP PHOSPHOTRANSFERASE"/>
    <property type="match status" value="1"/>
</dbReference>
<dbReference type="Gene3D" id="3.40.50.300">
    <property type="entry name" value="P-loop containing nucleotide triphosphate hydrolases"/>
    <property type="match status" value="1"/>
</dbReference>
<sequence>MAKDDTAPANGLRALIQACRVEKGGKFRLKDRATKVDVAGLEKPEGEALLAAAGERLDDLQQRLYAEDRQAVLVLFQAMDGGGKDSTIRAVFSGVNPQGCQVMAFKAPGPNELEHDFLWRHMAHLPRRGHIAVHNRSWYEEVLVVRVHPDILKARKLPEASVTPDIWEERLEDIAAFERYMARQGVKVLKFFLHLGWEEQRQRFLDRIDTPDKNWKFDAADVKERQYWDEYQAAYEAAIIGTAAPHAPWIVVPADRKWLARLIVAETLVQALEEADPQYPAADDATLASLAERRATLEAEAAKGAGKKGKDSN</sequence>